<evidence type="ECO:0000313" key="5">
    <source>
        <dbReference type="EMBL" id="EXJ13961.1"/>
    </source>
</evidence>
<comment type="similarity">
    <text evidence="1">Belongs to the membrane fusion protein (MFP) (TC 8.A.1) family.</text>
</comment>
<keyword evidence="6" id="KW-1185">Reference proteome</keyword>
<gene>
    <name evidence="5" type="ORF">D779_3161</name>
</gene>
<dbReference type="SUPFAM" id="SSF111369">
    <property type="entry name" value="HlyD-like secretion proteins"/>
    <property type="match status" value="2"/>
</dbReference>
<proteinExistence type="inferred from homology"/>
<reference evidence="5 6" key="1">
    <citation type="submission" date="2012-11" db="EMBL/GenBank/DDBJ databases">
        <title>Genome assembly of Thiorhodococcus sp. AK35.</title>
        <authorList>
            <person name="Nupur N."/>
            <person name="Khatri I."/>
            <person name="Subramanian S."/>
            <person name="Pinnaka A."/>
        </authorList>
    </citation>
    <scope>NUCLEOTIDE SEQUENCE [LARGE SCALE GENOMIC DNA]</scope>
    <source>
        <strain evidence="5 6">AK35</strain>
    </source>
</reference>
<dbReference type="eggNOG" id="COG0845">
    <property type="taxonomic scope" value="Bacteria"/>
</dbReference>
<dbReference type="InterPro" id="IPR006143">
    <property type="entry name" value="RND_pump_MFP"/>
</dbReference>
<feature type="domain" description="CusB-like beta-barrel" evidence="3">
    <location>
        <begin position="243"/>
        <end position="311"/>
    </location>
</feature>
<dbReference type="InterPro" id="IPR058792">
    <property type="entry name" value="Beta-barrel_RND_2"/>
</dbReference>
<dbReference type="RefSeq" id="WP_052348200.1">
    <property type="nucleotide sequence ID" value="NZ_AONC01000052.1"/>
</dbReference>
<feature type="domain" description="Multidrug resistance protein MdtA-like C-terminal permuted SH3" evidence="4">
    <location>
        <begin position="325"/>
        <end position="379"/>
    </location>
</feature>
<dbReference type="OrthoDB" id="2110899at2"/>
<dbReference type="PANTHER" id="PTHR30469">
    <property type="entry name" value="MULTIDRUG RESISTANCE PROTEIN MDTA"/>
    <property type="match status" value="1"/>
</dbReference>
<dbReference type="AlphaFoldDB" id="W9VAM7"/>
<name>W9VAM7_9GAMM</name>
<dbReference type="STRING" id="1249627.D779_3161"/>
<dbReference type="Pfam" id="PF25954">
    <property type="entry name" value="Beta-barrel_RND_2"/>
    <property type="match status" value="1"/>
</dbReference>
<evidence type="ECO:0000259" key="4">
    <source>
        <dbReference type="Pfam" id="PF25967"/>
    </source>
</evidence>
<dbReference type="InterPro" id="IPR058627">
    <property type="entry name" value="MdtA-like_C"/>
</dbReference>
<dbReference type="Gene3D" id="2.40.50.100">
    <property type="match status" value="1"/>
</dbReference>
<dbReference type="Gene3D" id="2.40.420.20">
    <property type="match status" value="1"/>
</dbReference>
<dbReference type="Pfam" id="PF25967">
    <property type="entry name" value="RND-MFP_C"/>
    <property type="match status" value="1"/>
</dbReference>
<dbReference type="PANTHER" id="PTHR30469:SF15">
    <property type="entry name" value="HLYD FAMILY OF SECRETION PROTEINS"/>
    <property type="match status" value="1"/>
</dbReference>
<dbReference type="EMBL" id="AONC01000052">
    <property type="protein sequence ID" value="EXJ13961.1"/>
    <property type="molecule type" value="Genomic_DNA"/>
</dbReference>
<dbReference type="Gene3D" id="1.10.287.470">
    <property type="entry name" value="Helix hairpin bin"/>
    <property type="match status" value="1"/>
</dbReference>
<evidence type="ECO:0000259" key="3">
    <source>
        <dbReference type="Pfam" id="PF25954"/>
    </source>
</evidence>
<evidence type="ECO:0000256" key="1">
    <source>
        <dbReference type="ARBA" id="ARBA00009477"/>
    </source>
</evidence>
<evidence type="ECO:0000256" key="2">
    <source>
        <dbReference type="SAM" id="Coils"/>
    </source>
</evidence>
<dbReference type="GO" id="GO:1990281">
    <property type="term" value="C:efflux pump complex"/>
    <property type="evidence" value="ECO:0007669"/>
    <property type="project" value="TreeGrafter"/>
</dbReference>
<dbReference type="Gene3D" id="2.40.30.170">
    <property type="match status" value="1"/>
</dbReference>
<evidence type="ECO:0000313" key="6">
    <source>
        <dbReference type="Proteomes" id="UP000019460"/>
    </source>
</evidence>
<accession>W9VAM7</accession>
<sequence>MPHPLLKSTLLILAGGSLLTGVLLAQENRETAAPDAQSSTEQTPKAEPPKWVQVERRALGSNTTVGGTVIPLEEITFTAQMPGNVDLIAGSEGDFFRKGAVLAELDAAALRAQRQAALAAITNAQAAYRNAEVQYQREREDPSPRQGGNMMSQMMPMPFFGGDKETGVARSATLHQYGTQIEQAQGALVAAQAQLREIDAKLEDTKSIAPFDGYITHKHVNAGDTVQPGQPLLGFANMDRLQLQADVPTRLSAPLQPGFVTRVRLDDPAQTVVAARVAQVFPMADPTRHTVRVKLDLQENAPAKAGMYAEMLIPQPDVGQGSAPVIPVAALVYRGGLPMVYVLDDQDRPRLHLLRLGEQYGDTVTVLTGLRGGERILIEPAEVKPN</sequence>
<keyword evidence="2" id="KW-0175">Coiled coil</keyword>
<organism evidence="5 6">
    <name type="scientific">Imhoffiella purpurea</name>
    <dbReference type="NCBI Taxonomy" id="1249627"/>
    <lineage>
        <taxon>Bacteria</taxon>
        <taxon>Pseudomonadati</taxon>
        <taxon>Pseudomonadota</taxon>
        <taxon>Gammaproteobacteria</taxon>
        <taxon>Chromatiales</taxon>
        <taxon>Chromatiaceae</taxon>
        <taxon>Imhoffiella</taxon>
    </lineage>
</organism>
<protein>
    <submittedName>
        <fullName evidence="5">Efflux transporter, RND family, MFP subunit</fullName>
    </submittedName>
</protein>
<dbReference type="GO" id="GO:0015562">
    <property type="term" value="F:efflux transmembrane transporter activity"/>
    <property type="evidence" value="ECO:0007669"/>
    <property type="project" value="TreeGrafter"/>
</dbReference>
<dbReference type="PATRIC" id="fig|1249627.3.peg.3313"/>
<comment type="caution">
    <text evidence="5">The sequence shown here is derived from an EMBL/GenBank/DDBJ whole genome shotgun (WGS) entry which is preliminary data.</text>
</comment>
<feature type="coiled-coil region" evidence="2">
    <location>
        <begin position="181"/>
        <end position="208"/>
    </location>
</feature>
<dbReference type="NCBIfam" id="TIGR01730">
    <property type="entry name" value="RND_mfp"/>
    <property type="match status" value="1"/>
</dbReference>
<dbReference type="Proteomes" id="UP000019460">
    <property type="component" value="Unassembled WGS sequence"/>
</dbReference>